<feature type="transmembrane region" description="Helical" evidence="2">
    <location>
        <begin position="641"/>
        <end position="662"/>
    </location>
</feature>
<dbReference type="InterPro" id="IPR029058">
    <property type="entry name" value="AB_hydrolase_fold"/>
</dbReference>
<accession>A0A285IFU0</accession>
<keyword evidence="2" id="KW-1133">Transmembrane helix</keyword>
<proteinExistence type="predicted"/>
<evidence type="ECO:0000256" key="3">
    <source>
        <dbReference type="SAM" id="SignalP"/>
    </source>
</evidence>
<dbReference type="GO" id="GO:0006508">
    <property type="term" value="P:proteolysis"/>
    <property type="evidence" value="ECO:0007669"/>
    <property type="project" value="InterPro"/>
</dbReference>
<dbReference type="InterPro" id="IPR005944">
    <property type="entry name" value="Pro_iminopeptidase"/>
</dbReference>
<dbReference type="Pfam" id="PF00561">
    <property type="entry name" value="Abhydrolase_1"/>
    <property type="match status" value="1"/>
</dbReference>
<feature type="transmembrane region" description="Helical" evidence="2">
    <location>
        <begin position="601"/>
        <end position="621"/>
    </location>
</feature>
<keyword evidence="3" id="KW-0732">Signal</keyword>
<dbReference type="SUPFAM" id="SSF53474">
    <property type="entry name" value="alpha/beta-Hydrolases"/>
    <property type="match status" value="1"/>
</dbReference>
<evidence type="ECO:0000256" key="1">
    <source>
        <dbReference type="ARBA" id="ARBA00021843"/>
    </source>
</evidence>
<dbReference type="Pfam" id="PF08386">
    <property type="entry name" value="Abhydrolase_4"/>
    <property type="match status" value="1"/>
</dbReference>
<dbReference type="EMBL" id="OBEB01000001">
    <property type="protein sequence ID" value="SNY45956.1"/>
    <property type="molecule type" value="Genomic_DNA"/>
</dbReference>
<reference evidence="7" key="1">
    <citation type="submission" date="2017-09" db="EMBL/GenBank/DDBJ databases">
        <authorList>
            <person name="Varghese N."/>
            <person name="Submissions S."/>
        </authorList>
    </citation>
    <scope>NUCLEOTIDE SEQUENCE [LARGE SCALE GENOMIC DNA]</scope>
    <source>
        <strain evidence="7">CGMCC 1.12461</strain>
    </source>
</reference>
<evidence type="ECO:0000313" key="6">
    <source>
        <dbReference type="EMBL" id="SNY45956.1"/>
    </source>
</evidence>
<sequence length="700" mass="75724">MTKSKQLYLLVLLVFGLSTQAFAQESPAVEVSTNAFINDYVSDVTNVVCPFKNEIDYEPGRVRCGFITVPENREVPESRLLRIIFTHITAQASLDIDEDDTSAKEDEQVLESRADPIIYLTGGPGAGIEFYVKRFLKHDLTKTRDLYILNQRGIGDSEELCPYYDSTSRELVLADNQKAQEIENAQRMKACFAAATNRGVDLSAYNTVENARDVRALRQALGFDSWNVWGISYGSHLGQMLVNVDPEGIRALVLDAIVPNDLGDLMRIHRWVARNHQNVFTECERQGASICDGLEQAFYAAGNALIANPVMVDAFDEELFPSGKAQVPALIAAFAPFSMLYEQDEHPAIPSVMRGLVDIINSRDDEVFQALANGEGGFSRSSGLGMGSAIRCNDGYMAAEASIAAEDLQEDFGFTEGAFSVEGSQLMADACVEAGLAPRDRKDYQLIQSNIPTLVVNGDWDPITPPALAERIAPGFSNGRLIIVPYAGHGPTRSMSECASRVLTDFFDEPGQNLAELDASCLEEGVAPPEFLDYLQTDIHLKLAARAMDEPKNVVVPGLLAAAPIIISLLGFIMISWGAITRRFSSSNVDVPGLGPVTPRLIAFITTLVLLVGVGLIGLGVQAAIEISEVSLIAGFAPPAGIGALLVLLAGLMGIASLVLTLKAHKNSPLRKRSLIGFVLLGLSAIVLSVIFVSWGITPW</sequence>
<dbReference type="RefSeq" id="WP_170948931.1">
    <property type="nucleotide sequence ID" value="NZ_OBEB01000001.1"/>
</dbReference>
<dbReference type="PANTHER" id="PTHR43722:SF1">
    <property type="entry name" value="PROLINE IMINOPEPTIDASE"/>
    <property type="match status" value="1"/>
</dbReference>
<feature type="domain" description="Peptidase S33 tripeptidyl aminopeptidase-like C-terminal" evidence="5">
    <location>
        <begin position="431"/>
        <end position="511"/>
    </location>
</feature>
<protein>
    <recommendedName>
        <fullName evidence="1">Proline iminopeptidase</fullName>
    </recommendedName>
</protein>
<dbReference type="GO" id="GO:0004177">
    <property type="term" value="F:aminopeptidase activity"/>
    <property type="evidence" value="ECO:0007669"/>
    <property type="project" value="UniProtKB-EC"/>
</dbReference>
<gene>
    <name evidence="6" type="ORF">SAMN06297280_1003</name>
</gene>
<organism evidence="6 7">
    <name type="scientific">Arsukibacterium tuosuense</name>
    <dbReference type="NCBI Taxonomy" id="1323745"/>
    <lineage>
        <taxon>Bacteria</taxon>
        <taxon>Pseudomonadati</taxon>
        <taxon>Pseudomonadota</taxon>
        <taxon>Gammaproteobacteria</taxon>
        <taxon>Chromatiales</taxon>
        <taxon>Chromatiaceae</taxon>
        <taxon>Arsukibacterium</taxon>
    </lineage>
</organism>
<keyword evidence="2" id="KW-0472">Membrane</keyword>
<feature type="domain" description="AB hydrolase-1" evidence="4">
    <location>
        <begin position="116"/>
        <end position="267"/>
    </location>
</feature>
<evidence type="ECO:0000259" key="5">
    <source>
        <dbReference type="Pfam" id="PF08386"/>
    </source>
</evidence>
<keyword evidence="7" id="KW-1185">Reference proteome</keyword>
<dbReference type="Gene3D" id="3.40.50.1820">
    <property type="entry name" value="alpha/beta hydrolase"/>
    <property type="match status" value="1"/>
</dbReference>
<evidence type="ECO:0000313" key="7">
    <source>
        <dbReference type="Proteomes" id="UP000219353"/>
    </source>
</evidence>
<feature type="transmembrane region" description="Helical" evidence="2">
    <location>
        <begin position="674"/>
        <end position="697"/>
    </location>
</feature>
<evidence type="ECO:0000256" key="2">
    <source>
        <dbReference type="SAM" id="Phobius"/>
    </source>
</evidence>
<evidence type="ECO:0000259" key="4">
    <source>
        <dbReference type="Pfam" id="PF00561"/>
    </source>
</evidence>
<keyword evidence="2" id="KW-0812">Transmembrane</keyword>
<feature type="signal peptide" evidence="3">
    <location>
        <begin position="1"/>
        <end position="23"/>
    </location>
</feature>
<dbReference type="InterPro" id="IPR000073">
    <property type="entry name" value="AB_hydrolase_1"/>
</dbReference>
<dbReference type="GO" id="GO:0005737">
    <property type="term" value="C:cytoplasm"/>
    <property type="evidence" value="ECO:0007669"/>
    <property type="project" value="InterPro"/>
</dbReference>
<dbReference type="Proteomes" id="UP000219353">
    <property type="component" value="Unassembled WGS sequence"/>
</dbReference>
<dbReference type="PANTHER" id="PTHR43722">
    <property type="entry name" value="PROLINE IMINOPEPTIDASE"/>
    <property type="match status" value="1"/>
</dbReference>
<name>A0A285IFU0_9GAMM</name>
<feature type="transmembrane region" description="Helical" evidence="2">
    <location>
        <begin position="554"/>
        <end position="580"/>
    </location>
</feature>
<dbReference type="AlphaFoldDB" id="A0A285IFU0"/>
<dbReference type="InterPro" id="IPR013595">
    <property type="entry name" value="Pept_S33_TAP-like_C"/>
</dbReference>
<feature type="chain" id="PRO_5012583284" description="Proline iminopeptidase" evidence="3">
    <location>
        <begin position="24"/>
        <end position="700"/>
    </location>
</feature>